<dbReference type="GO" id="GO:0050660">
    <property type="term" value="F:flavin adenine dinucleotide binding"/>
    <property type="evidence" value="ECO:0007669"/>
    <property type="project" value="InterPro"/>
</dbReference>
<feature type="domain" description="FAD dependent oxidoreductase" evidence="5">
    <location>
        <begin position="3"/>
        <end position="351"/>
    </location>
</feature>
<keyword evidence="2" id="KW-0285">Flavoprotein</keyword>
<evidence type="ECO:0000256" key="2">
    <source>
        <dbReference type="ARBA" id="ARBA00022630"/>
    </source>
</evidence>
<proteinExistence type="predicted"/>
<evidence type="ECO:0000313" key="7">
    <source>
        <dbReference type="Proteomes" id="UP000247465"/>
    </source>
</evidence>
<dbReference type="GO" id="GO:0008115">
    <property type="term" value="F:sarcosine oxidase activity"/>
    <property type="evidence" value="ECO:0007669"/>
    <property type="project" value="UniProtKB-EC"/>
</dbReference>
<dbReference type="InterPro" id="IPR006076">
    <property type="entry name" value="FAD-dep_OxRdtase"/>
</dbReference>
<dbReference type="PANTHER" id="PTHR10961:SF46">
    <property type="entry name" value="PEROXISOMAL SARCOSINE OXIDASE"/>
    <property type="match status" value="1"/>
</dbReference>
<dbReference type="EC" id="1.5.3.1" evidence="6"/>
<protein>
    <submittedName>
        <fullName evidence="6">Monomeric sarcosine oxidase</fullName>
        <ecNumber evidence="6">1.5.3.1</ecNumber>
    </submittedName>
</protein>
<name>A0A2Z4AJK9_9BACT</name>
<evidence type="ECO:0000313" key="6">
    <source>
        <dbReference type="EMBL" id="AWT60337.1"/>
    </source>
</evidence>
<dbReference type="Gene3D" id="3.50.50.60">
    <property type="entry name" value="FAD/NAD(P)-binding domain"/>
    <property type="match status" value="1"/>
</dbReference>
<evidence type="ECO:0000256" key="4">
    <source>
        <dbReference type="ARBA" id="ARBA00023002"/>
    </source>
</evidence>
<evidence type="ECO:0000256" key="1">
    <source>
        <dbReference type="ARBA" id="ARBA00001974"/>
    </source>
</evidence>
<comment type="cofactor">
    <cofactor evidence="1">
        <name>FAD</name>
        <dbReference type="ChEBI" id="CHEBI:57692"/>
    </cofactor>
</comment>
<keyword evidence="4 6" id="KW-0560">Oxidoreductase</keyword>
<dbReference type="SUPFAM" id="SSF54373">
    <property type="entry name" value="FAD-linked reductases, C-terminal domain"/>
    <property type="match status" value="1"/>
</dbReference>
<dbReference type="InterPro" id="IPR036188">
    <property type="entry name" value="FAD/NAD-bd_sf"/>
</dbReference>
<dbReference type="SUPFAM" id="SSF51905">
    <property type="entry name" value="FAD/NAD(P)-binding domain"/>
    <property type="match status" value="1"/>
</dbReference>
<keyword evidence="3" id="KW-0274">FAD</keyword>
<reference evidence="6 7" key="1">
    <citation type="submission" date="2018-06" db="EMBL/GenBank/DDBJ databases">
        <title>Draft Genome Sequence of a Novel Marine Bacterium Related to the Verrucomicrobia.</title>
        <authorList>
            <person name="Vosseberg J."/>
            <person name="Martijn J."/>
            <person name="Ettema T.J.G."/>
        </authorList>
    </citation>
    <scope>NUCLEOTIDE SEQUENCE [LARGE SCALE GENOMIC DNA]</scope>
    <source>
        <strain evidence="6">TARA_B100001123</strain>
    </source>
</reference>
<organism evidence="6 7">
    <name type="scientific">Candidatus Moanibacter tarae</name>
    <dbReference type="NCBI Taxonomy" id="2200854"/>
    <lineage>
        <taxon>Bacteria</taxon>
        <taxon>Pseudomonadati</taxon>
        <taxon>Verrucomicrobiota</taxon>
        <taxon>Opitutia</taxon>
        <taxon>Puniceicoccales</taxon>
        <taxon>Puniceicoccales incertae sedis</taxon>
        <taxon>Candidatus Moanibacter</taxon>
    </lineage>
</organism>
<dbReference type="AlphaFoldDB" id="A0A2Z4AJK9"/>
<accession>A0A2Z4AJK9</accession>
<dbReference type="Gene3D" id="3.30.9.10">
    <property type="entry name" value="D-Amino Acid Oxidase, subunit A, domain 2"/>
    <property type="match status" value="1"/>
</dbReference>
<evidence type="ECO:0000259" key="5">
    <source>
        <dbReference type="Pfam" id="PF01266"/>
    </source>
</evidence>
<gene>
    <name evidence="6" type="primary">soxA_2</name>
    <name evidence="6" type="ORF">DF168_01543</name>
</gene>
<dbReference type="EMBL" id="CP029803">
    <property type="protein sequence ID" value="AWT60337.1"/>
    <property type="molecule type" value="Genomic_DNA"/>
</dbReference>
<dbReference type="KEGG" id="mtar:DF168_01543"/>
<sequence length="375" mass="42050">MKVGIVGAGIFGMAAALESMRRGHETTLFESGRIPNPNGSSTDVSKAIRRTGYAHESYIELVMRAAKQWREWNNRLGDSIYYQTGTFIIQNGFDEENLFPSGWGMLGQIAEDVSQLTLSQAMDRFPQFDVRHDDKLFFDPWGGYLRSGEALKKLSAIAREGGVVVRENTMVTGIEETASGVRIIWDSESSTFDHAIIATGPWVANLLPQIKARIRLTLQQMAFFLPKDVSSFNREKFPVWSVHHPGNIWYGFPYLHEGYLKVAEDNKVVDTTVDVEREPTDEFLKQAWEIVADRIPKLCNGKLIGGRSCLYTNTEDEHFIIDWAPEHERVLLAGCGCGHGFKFGGSIGPVIIDALENKENTLGDLFRIGDRFGPI</sequence>
<dbReference type="Proteomes" id="UP000247465">
    <property type="component" value="Chromosome"/>
</dbReference>
<dbReference type="InterPro" id="IPR045170">
    <property type="entry name" value="MTOX"/>
</dbReference>
<dbReference type="PANTHER" id="PTHR10961">
    <property type="entry name" value="PEROXISOMAL SARCOSINE OXIDASE"/>
    <property type="match status" value="1"/>
</dbReference>
<dbReference type="Pfam" id="PF01266">
    <property type="entry name" value="DAO"/>
    <property type="match status" value="1"/>
</dbReference>
<evidence type="ECO:0000256" key="3">
    <source>
        <dbReference type="ARBA" id="ARBA00022827"/>
    </source>
</evidence>